<feature type="compositionally biased region" description="Polar residues" evidence="1">
    <location>
        <begin position="38"/>
        <end position="48"/>
    </location>
</feature>
<protein>
    <submittedName>
        <fullName evidence="2">Uncharacterized protein</fullName>
    </submittedName>
</protein>
<accession>A0ABT2DNI0</accession>
<proteinExistence type="predicted"/>
<sequence>MLVKNNEDLFELLDSLLKEPIRDYLQQENKSMKEQKTIRNQGNGFYER</sequence>
<dbReference type="Proteomes" id="UP001525021">
    <property type="component" value="Unassembled WGS sequence"/>
</dbReference>
<reference evidence="2 3" key="1">
    <citation type="submission" date="2022-08" db="EMBL/GenBank/DDBJ databases">
        <title>Lysinibacillus sequencing.</title>
        <authorList>
            <person name="Dunlap C."/>
        </authorList>
    </citation>
    <scope>NUCLEOTIDE SEQUENCE [LARGE SCALE GENOMIC DNA]</scope>
    <source>
        <strain evidence="2 3">PB211</strain>
    </source>
</reference>
<name>A0ABT2DNI0_9BACI</name>
<dbReference type="RefSeq" id="WP_012294227.1">
    <property type="nucleotide sequence ID" value="NZ_JANTOO010000010.1"/>
</dbReference>
<comment type="caution">
    <text evidence="2">The sequence shown here is derived from an EMBL/GenBank/DDBJ whole genome shotgun (WGS) entry which is preliminary data.</text>
</comment>
<dbReference type="EMBL" id="JANTOO010000010">
    <property type="protein sequence ID" value="MCS1396463.1"/>
    <property type="molecule type" value="Genomic_DNA"/>
</dbReference>
<evidence type="ECO:0000313" key="3">
    <source>
        <dbReference type="Proteomes" id="UP001525021"/>
    </source>
</evidence>
<feature type="region of interest" description="Disordered" evidence="1">
    <location>
        <begin position="28"/>
        <end position="48"/>
    </location>
</feature>
<evidence type="ECO:0000313" key="2">
    <source>
        <dbReference type="EMBL" id="MCS1396463.1"/>
    </source>
</evidence>
<organism evidence="2 3">
    <name type="scientific">Lysinibacillus pinottii</name>
    <dbReference type="NCBI Taxonomy" id="2973932"/>
    <lineage>
        <taxon>Bacteria</taxon>
        <taxon>Bacillati</taxon>
        <taxon>Bacillota</taxon>
        <taxon>Bacilli</taxon>
        <taxon>Bacillales</taxon>
        <taxon>Bacillaceae</taxon>
        <taxon>Lysinibacillus</taxon>
    </lineage>
</organism>
<gene>
    <name evidence="2" type="ORF">NXZ79_10530</name>
</gene>
<keyword evidence="3" id="KW-1185">Reference proteome</keyword>
<evidence type="ECO:0000256" key="1">
    <source>
        <dbReference type="SAM" id="MobiDB-lite"/>
    </source>
</evidence>